<accession>A0AAU7ZXS4</accession>
<keyword evidence="7" id="KW-0378">Hydrolase</keyword>
<evidence type="ECO:0000256" key="8">
    <source>
        <dbReference type="ARBA" id="ARBA00022833"/>
    </source>
</evidence>
<evidence type="ECO:0000256" key="7">
    <source>
        <dbReference type="ARBA" id="ARBA00022801"/>
    </source>
</evidence>
<keyword evidence="6" id="KW-0255">Endonuclease</keyword>
<evidence type="ECO:0000256" key="1">
    <source>
        <dbReference type="ARBA" id="ARBA00001947"/>
    </source>
</evidence>
<dbReference type="PANTHER" id="PTHR46018:SF2">
    <property type="entry name" value="ZINC PHOSPHODIESTERASE ELAC PROTEIN 1"/>
    <property type="match status" value="1"/>
</dbReference>
<dbReference type="PANTHER" id="PTHR46018">
    <property type="entry name" value="ZINC PHOSPHODIESTERASE ELAC PROTEIN 1"/>
    <property type="match status" value="1"/>
</dbReference>
<dbReference type="Pfam" id="PF23023">
    <property type="entry name" value="Anti-Pycsar_Apyc1"/>
    <property type="match status" value="1"/>
</dbReference>
<dbReference type="CDD" id="cd07717">
    <property type="entry name" value="RNaseZ_ZiPD-like_MBL-fold"/>
    <property type="match status" value="1"/>
</dbReference>
<dbReference type="GO" id="GO:0046872">
    <property type="term" value="F:metal ion binding"/>
    <property type="evidence" value="ECO:0007669"/>
    <property type="project" value="UniProtKB-KW"/>
</dbReference>
<proteinExistence type="predicted"/>
<dbReference type="SUPFAM" id="SSF56281">
    <property type="entry name" value="Metallo-hydrolase/oxidoreductase"/>
    <property type="match status" value="1"/>
</dbReference>
<comment type="cofactor">
    <cofactor evidence="1">
        <name>Zn(2+)</name>
        <dbReference type="ChEBI" id="CHEBI:29105"/>
    </cofactor>
</comment>
<keyword evidence="8" id="KW-0862">Zinc</keyword>
<dbReference type="Gene3D" id="3.60.15.10">
    <property type="entry name" value="Ribonuclease Z/Hydroxyacylglutathione hydrolase-like"/>
    <property type="match status" value="1"/>
</dbReference>
<dbReference type="InterPro" id="IPR036866">
    <property type="entry name" value="RibonucZ/Hydroxyglut_hydro"/>
</dbReference>
<keyword evidence="3" id="KW-0819">tRNA processing</keyword>
<sequence>MKPKLIILGNNSSFPRKKYHPTSQILYISNIYFLIDCGEYTQIQIIKSKIKLLKINNILISHLHGDHYYGLISILSTFQLLNRKKTINIYCNKYLKKIINIQCKYSKIKFNYKINYIFLKKKYKKIFSNNKINIYNIPLKHNINNNGFLFKGKNEYKYSYAFCSDTIFYKKIIKYIKNVNLLYYDSTYINKYKILAKKNGHSTAKQAAKIALLANVKKLLLGHFSNIIKNLNLFKIEAKKIFFNTNISKILKTYYL</sequence>
<evidence type="ECO:0000256" key="6">
    <source>
        <dbReference type="ARBA" id="ARBA00022759"/>
    </source>
</evidence>
<reference evidence="9" key="1">
    <citation type="submission" date="2024-06" db="EMBL/GenBank/DDBJ databases">
        <title>Diversity, functionality, and evolutionary history of bacterial symbionts in false click beetles (Coleoptera, Throscidae).</title>
        <authorList>
            <person name="Wierz J.C."/>
            <person name="Malm H."/>
            <person name="Kaltenpoth M."/>
            <person name="Engl T."/>
        </authorList>
    </citation>
    <scope>NUCLEOTIDE SEQUENCE</scope>
    <source>
        <strain evidence="9">Ttur</strain>
    </source>
</reference>
<comment type="subunit">
    <text evidence="2">Homodimer.</text>
</comment>
<organism evidence="9">
    <name type="scientific">Candidatus Shikimatogenerans sp. Ttur</name>
    <dbReference type="NCBI Taxonomy" id="3158569"/>
    <lineage>
        <taxon>Bacteria</taxon>
        <taxon>Pseudomonadati</taxon>
        <taxon>Bacteroidota</taxon>
        <taxon>Flavobacteriia</taxon>
        <taxon>Flavobacteriales</taxon>
        <taxon>Candidatus Shikimatogenerans</taxon>
    </lineage>
</organism>
<evidence type="ECO:0000256" key="3">
    <source>
        <dbReference type="ARBA" id="ARBA00022694"/>
    </source>
</evidence>
<dbReference type="GO" id="GO:0042781">
    <property type="term" value="F:3'-tRNA processing endoribonuclease activity"/>
    <property type="evidence" value="ECO:0007669"/>
    <property type="project" value="TreeGrafter"/>
</dbReference>
<evidence type="ECO:0000256" key="4">
    <source>
        <dbReference type="ARBA" id="ARBA00022722"/>
    </source>
</evidence>
<protein>
    <submittedName>
        <fullName evidence="9">Ribonuclease Z</fullName>
    </submittedName>
</protein>
<dbReference type="EMBL" id="CP158689">
    <property type="protein sequence ID" value="XCC45353.1"/>
    <property type="molecule type" value="Genomic_DNA"/>
</dbReference>
<dbReference type="InterPro" id="IPR013471">
    <property type="entry name" value="RNase_Z/BN"/>
</dbReference>
<evidence type="ECO:0000313" key="9">
    <source>
        <dbReference type="EMBL" id="XCC45353.1"/>
    </source>
</evidence>
<gene>
    <name evidence="9" type="ORF">ABUS76_00320</name>
</gene>
<evidence type="ECO:0000256" key="2">
    <source>
        <dbReference type="ARBA" id="ARBA00011738"/>
    </source>
</evidence>
<evidence type="ECO:0000256" key="5">
    <source>
        <dbReference type="ARBA" id="ARBA00022723"/>
    </source>
</evidence>
<dbReference type="AlphaFoldDB" id="A0AAU7ZXS4"/>
<keyword evidence="5" id="KW-0479">Metal-binding</keyword>
<name>A0AAU7ZXS4_9FLAO</name>
<keyword evidence="4" id="KW-0540">Nuclease</keyword>